<keyword evidence="15" id="KW-1185">Reference proteome</keyword>
<feature type="domain" description="Mechanosensitive ion channel MscS" evidence="13">
    <location>
        <begin position="651"/>
        <end position="707"/>
    </location>
</feature>
<dbReference type="FunFam" id="2.30.30.60:FF:000003">
    <property type="entry name" value="Predicted mechanosensitive ion channel"/>
    <property type="match status" value="1"/>
</dbReference>
<feature type="coiled-coil region" evidence="10">
    <location>
        <begin position="443"/>
        <end position="505"/>
    </location>
</feature>
<dbReference type="PANTHER" id="PTHR31618:SF7">
    <property type="entry name" value="MECHANOSENSITIVE ION CHANNEL PROTEIN"/>
    <property type="match status" value="1"/>
</dbReference>
<dbReference type="PIRSF" id="PIRSF017209">
    <property type="entry name" value="Memb_At2g17000_prd"/>
    <property type="match status" value="1"/>
</dbReference>
<sequence>METGAKSAPPDKKGTQTHEVVLQIRSPEPRQQQQLFFPSPESRDRLPPASPQVASSFPPTPRNSSKPNAETESETPTPRLRVPHASTFPDSPGTPWSAIPSPVSRPAPASSIARRKCRTGQSEFSRPKSRLVEPPPPYASDAILKEAKTGEAAAAAQLVANSGGSPYNKKSPYRSNNNNSGAISSGNGSFSKGTAKSATPITPRTPLIGSPQRGEEEEYDEEDDGNGVCKTANVAQVKSSKTGSKWKVITLLEMAAFFVMVGLLIASLTIHRLQNSYIWGLQLWKWCVLVLVILCGRLVTEWSVNVLVFLVERKFLLKVKVLYFVYGLKNCFQVLVWLGLVLLAWVLLFTHGVERSRGTRRALNRITRAIAGLLVAAGIWLLKTLLIKLVASSYHVSRFFDRIQESIFHQYVLRALSGPPVMEMAEAIGSRVGTPGQLSFRSIDKEKEEKKEEVIDVDKLKKLKHGKVSAWTMKGLVEVVRGTGLSTLSSILEETEETEEEYRQKDYEITSEWEAKVAAHKVFRNVAKTGSKYIDEDDLLRFLKKEEVDNFILLFEGASATGKIKRSVFWKWLVKVYKERKSLVHSLNDTKTAIEELNKLVSAVLVLVMIVAWLLVMGFLSTQVLVFISSQILLVGFMFGSTAKTVFEAIVFVFVMHPFDVGDRCVIDGIQMVVEEMNLLTTVFLRYDNEKIFYPNSVLVGKPISNFCRSPEMSDSVEFSVDVSTSMDEIGAMKDRIKGYLESKPQYWRPAHSVLVLGIEDMNKMHMGLYISHTMNFQSGERGGRISDLMVEMKKIFEEVGIKYHLPPQEVHVRYVGGLTANAAGSGAVLPPPR</sequence>
<feature type="region of interest" description="Disordered" evidence="11">
    <location>
        <begin position="161"/>
        <end position="227"/>
    </location>
</feature>
<comment type="subcellular location">
    <subcellularLocation>
        <location evidence="1">Membrane</location>
        <topology evidence="1">Multi-pass membrane protein</topology>
    </subcellularLocation>
</comment>
<evidence type="ECO:0000256" key="10">
    <source>
        <dbReference type="SAM" id="Coils"/>
    </source>
</evidence>
<accession>A0AAV0HRP8</accession>
<feature type="transmembrane region" description="Helical" evidence="12">
    <location>
        <begin position="323"/>
        <end position="349"/>
    </location>
</feature>
<dbReference type="Pfam" id="PF00924">
    <property type="entry name" value="MS_channel_2nd"/>
    <property type="match status" value="1"/>
</dbReference>
<evidence type="ECO:0000259" key="13">
    <source>
        <dbReference type="Pfam" id="PF00924"/>
    </source>
</evidence>
<evidence type="ECO:0000256" key="4">
    <source>
        <dbReference type="ARBA" id="ARBA00022692"/>
    </source>
</evidence>
<evidence type="ECO:0000313" key="15">
    <source>
        <dbReference type="Proteomes" id="UP001154282"/>
    </source>
</evidence>
<dbReference type="InterPro" id="IPR016688">
    <property type="entry name" value="MscS-like_plants/fungi"/>
</dbReference>
<evidence type="ECO:0000256" key="9">
    <source>
        <dbReference type="PIRNR" id="PIRNR017209"/>
    </source>
</evidence>
<dbReference type="AlphaFoldDB" id="A0AAV0HRP8"/>
<proteinExistence type="inferred from homology"/>
<organism evidence="14 15">
    <name type="scientific">Linum tenue</name>
    <dbReference type="NCBI Taxonomy" id="586396"/>
    <lineage>
        <taxon>Eukaryota</taxon>
        <taxon>Viridiplantae</taxon>
        <taxon>Streptophyta</taxon>
        <taxon>Embryophyta</taxon>
        <taxon>Tracheophyta</taxon>
        <taxon>Spermatophyta</taxon>
        <taxon>Magnoliopsida</taxon>
        <taxon>eudicotyledons</taxon>
        <taxon>Gunneridae</taxon>
        <taxon>Pentapetalae</taxon>
        <taxon>rosids</taxon>
        <taxon>fabids</taxon>
        <taxon>Malpighiales</taxon>
        <taxon>Linaceae</taxon>
        <taxon>Linum</taxon>
    </lineage>
</organism>
<gene>
    <name evidence="14" type="ORF">LITE_LOCUS5483</name>
</gene>
<keyword evidence="3" id="KW-0813">Transport</keyword>
<feature type="region of interest" description="Disordered" evidence="11">
    <location>
        <begin position="25"/>
        <end position="145"/>
    </location>
</feature>
<feature type="transmembrane region" description="Helical" evidence="12">
    <location>
        <begin position="248"/>
        <end position="271"/>
    </location>
</feature>
<feature type="compositionally biased region" description="Acidic residues" evidence="11">
    <location>
        <begin position="215"/>
        <end position="225"/>
    </location>
</feature>
<dbReference type="GO" id="GO:0008381">
    <property type="term" value="F:mechanosensitive monoatomic ion channel activity"/>
    <property type="evidence" value="ECO:0007669"/>
    <property type="project" value="TreeGrafter"/>
</dbReference>
<comment type="similarity">
    <text evidence="2 9">Belongs to the MscS (TC 1.A.23) family.</text>
</comment>
<dbReference type="GO" id="GO:0005886">
    <property type="term" value="C:plasma membrane"/>
    <property type="evidence" value="ECO:0007669"/>
    <property type="project" value="UniProtKB-UniRule"/>
</dbReference>
<evidence type="ECO:0000256" key="8">
    <source>
        <dbReference type="ARBA" id="ARBA00023303"/>
    </source>
</evidence>
<keyword evidence="7 9" id="KW-0472">Membrane</keyword>
<feature type="compositionally biased region" description="Polar residues" evidence="11">
    <location>
        <begin position="190"/>
        <end position="202"/>
    </location>
</feature>
<keyword evidence="4 12" id="KW-0812">Transmembrane</keyword>
<feature type="transmembrane region" description="Helical" evidence="12">
    <location>
        <begin position="632"/>
        <end position="655"/>
    </location>
</feature>
<dbReference type="InterPro" id="IPR023408">
    <property type="entry name" value="MscS_beta-dom_sf"/>
</dbReference>
<evidence type="ECO:0000256" key="11">
    <source>
        <dbReference type="SAM" id="MobiDB-lite"/>
    </source>
</evidence>
<evidence type="ECO:0000256" key="6">
    <source>
        <dbReference type="ARBA" id="ARBA00023065"/>
    </source>
</evidence>
<evidence type="ECO:0000256" key="2">
    <source>
        <dbReference type="ARBA" id="ARBA00008017"/>
    </source>
</evidence>
<evidence type="ECO:0000256" key="5">
    <source>
        <dbReference type="ARBA" id="ARBA00022989"/>
    </source>
</evidence>
<feature type="transmembrane region" description="Helical" evidence="12">
    <location>
        <begin position="283"/>
        <end position="311"/>
    </location>
</feature>
<feature type="compositionally biased region" description="Low complexity" evidence="11">
    <location>
        <begin position="175"/>
        <end position="189"/>
    </location>
</feature>
<dbReference type="EMBL" id="CAMGYJ010000002">
    <property type="protein sequence ID" value="CAI0387517.1"/>
    <property type="molecule type" value="Genomic_DNA"/>
</dbReference>
<feature type="compositionally biased region" description="Polar residues" evidence="11">
    <location>
        <begin position="52"/>
        <end position="76"/>
    </location>
</feature>
<reference evidence="14" key="1">
    <citation type="submission" date="2022-08" db="EMBL/GenBank/DDBJ databases">
        <authorList>
            <person name="Gutierrez-Valencia J."/>
        </authorList>
    </citation>
    <scope>NUCLEOTIDE SEQUENCE</scope>
</reference>
<dbReference type="SUPFAM" id="SSF50182">
    <property type="entry name" value="Sm-like ribonucleoproteins"/>
    <property type="match status" value="1"/>
</dbReference>
<dbReference type="PANTHER" id="PTHR31618">
    <property type="entry name" value="MECHANOSENSITIVE ION CHANNEL PROTEIN 5"/>
    <property type="match status" value="1"/>
</dbReference>
<evidence type="ECO:0000256" key="7">
    <source>
        <dbReference type="ARBA" id="ARBA00023136"/>
    </source>
</evidence>
<evidence type="ECO:0000256" key="3">
    <source>
        <dbReference type="ARBA" id="ARBA00022448"/>
    </source>
</evidence>
<name>A0AAV0HRP8_9ROSI</name>
<feature type="transmembrane region" description="Helical" evidence="12">
    <location>
        <begin position="369"/>
        <end position="391"/>
    </location>
</feature>
<protein>
    <recommendedName>
        <fullName evidence="9">Mechanosensitive ion channel protein</fullName>
    </recommendedName>
</protein>
<comment type="caution">
    <text evidence="14">The sequence shown here is derived from an EMBL/GenBank/DDBJ whole genome shotgun (WGS) entry which is preliminary data.</text>
</comment>
<keyword evidence="5 12" id="KW-1133">Transmembrane helix</keyword>
<dbReference type="InterPro" id="IPR006685">
    <property type="entry name" value="MscS_channel_2nd"/>
</dbReference>
<dbReference type="Gene3D" id="2.30.30.60">
    <property type="match status" value="1"/>
</dbReference>
<keyword evidence="6" id="KW-0406">Ion transport</keyword>
<feature type="transmembrane region" description="Helical" evidence="12">
    <location>
        <begin position="600"/>
        <end position="620"/>
    </location>
</feature>
<evidence type="ECO:0000313" key="14">
    <source>
        <dbReference type="EMBL" id="CAI0387517.1"/>
    </source>
</evidence>
<evidence type="ECO:0000256" key="12">
    <source>
        <dbReference type="SAM" id="Phobius"/>
    </source>
</evidence>
<dbReference type="GO" id="GO:0006820">
    <property type="term" value="P:monoatomic anion transport"/>
    <property type="evidence" value="ECO:0007669"/>
    <property type="project" value="TreeGrafter"/>
</dbReference>
<keyword evidence="10" id="KW-0175">Coiled coil</keyword>
<dbReference type="GO" id="GO:0050982">
    <property type="term" value="P:detection of mechanical stimulus"/>
    <property type="evidence" value="ECO:0007669"/>
    <property type="project" value="TreeGrafter"/>
</dbReference>
<dbReference type="Proteomes" id="UP001154282">
    <property type="component" value="Unassembled WGS sequence"/>
</dbReference>
<dbReference type="InterPro" id="IPR010920">
    <property type="entry name" value="LSM_dom_sf"/>
</dbReference>
<evidence type="ECO:0000256" key="1">
    <source>
        <dbReference type="ARBA" id="ARBA00004141"/>
    </source>
</evidence>
<keyword evidence="8" id="KW-0407">Ion channel</keyword>
<feature type="compositionally biased region" description="Low complexity" evidence="11">
    <location>
        <begin position="97"/>
        <end position="112"/>
    </location>
</feature>